<dbReference type="Proteomes" id="UP000306378">
    <property type="component" value="Unassembled WGS sequence"/>
</dbReference>
<feature type="compositionally biased region" description="Basic and acidic residues" evidence="1">
    <location>
        <begin position="25"/>
        <end position="34"/>
    </location>
</feature>
<dbReference type="Pfam" id="PF13424">
    <property type="entry name" value="TPR_12"/>
    <property type="match status" value="3"/>
</dbReference>
<dbReference type="Gene3D" id="3.40.50.300">
    <property type="entry name" value="P-loop containing nucleotide triphosphate hydrolases"/>
    <property type="match status" value="1"/>
</dbReference>
<dbReference type="AlphaFoldDB" id="A0A5R8NFB0"/>
<evidence type="ECO:0000256" key="1">
    <source>
        <dbReference type="SAM" id="MobiDB-lite"/>
    </source>
</evidence>
<dbReference type="SUPFAM" id="SSF48452">
    <property type="entry name" value="TPR-like"/>
    <property type="match status" value="3"/>
</dbReference>
<dbReference type="PANTHER" id="PTHR47691">
    <property type="entry name" value="REGULATOR-RELATED"/>
    <property type="match status" value="1"/>
</dbReference>
<dbReference type="PRINTS" id="PR00364">
    <property type="entry name" value="DISEASERSIST"/>
</dbReference>
<dbReference type="InterPro" id="IPR027417">
    <property type="entry name" value="P-loop_NTPase"/>
</dbReference>
<feature type="region of interest" description="Disordered" evidence="1">
    <location>
        <begin position="1"/>
        <end position="43"/>
    </location>
</feature>
<dbReference type="InterPro" id="IPR011990">
    <property type="entry name" value="TPR-like_helical_dom_sf"/>
</dbReference>
<protein>
    <submittedName>
        <fullName evidence="3">Tetratricopeptide repeat protein</fullName>
    </submittedName>
</protein>
<dbReference type="SUPFAM" id="SSF52540">
    <property type="entry name" value="P-loop containing nucleoside triphosphate hydrolases"/>
    <property type="match status" value="1"/>
</dbReference>
<dbReference type="EMBL" id="VBUT01000010">
    <property type="protein sequence ID" value="TLF74339.1"/>
    <property type="molecule type" value="Genomic_DNA"/>
</dbReference>
<dbReference type="Pfam" id="PF00931">
    <property type="entry name" value="NB-ARC"/>
    <property type="match status" value="1"/>
</dbReference>
<evidence type="ECO:0000313" key="3">
    <source>
        <dbReference type="EMBL" id="TLF74339.1"/>
    </source>
</evidence>
<evidence type="ECO:0000259" key="2">
    <source>
        <dbReference type="Pfam" id="PF00931"/>
    </source>
</evidence>
<dbReference type="InterPro" id="IPR002182">
    <property type="entry name" value="NB-ARC"/>
</dbReference>
<feature type="domain" description="NB-ARC" evidence="2">
    <location>
        <begin position="209"/>
        <end position="365"/>
    </location>
</feature>
<comment type="caution">
    <text evidence="3">The sequence shown here is derived from an EMBL/GenBank/DDBJ whole genome shotgun (WGS) entry which is preliminary data.</text>
</comment>
<organism evidence="3 4">
    <name type="scientific">Nocardia cyriacigeorgica</name>
    <dbReference type="NCBI Taxonomy" id="135487"/>
    <lineage>
        <taxon>Bacteria</taxon>
        <taxon>Bacillati</taxon>
        <taxon>Actinomycetota</taxon>
        <taxon>Actinomycetes</taxon>
        <taxon>Mycobacteriales</taxon>
        <taxon>Nocardiaceae</taxon>
        <taxon>Nocardia</taxon>
    </lineage>
</organism>
<dbReference type="InterPro" id="IPR019734">
    <property type="entry name" value="TPR_rpt"/>
</dbReference>
<name>A0A5R8NFB0_9NOCA</name>
<evidence type="ECO:0000313" key="4">
    <source>
        <dbReference type="Proteomes" id="UP000306378"/>
    </source>
</evidence>
<dbReference type="Gene3D" id="1.25.40.10">
    <property type="entry name" value="Tetratricopeptide repeat domain"/>
    <property type="match status" value="2"/>
</dbReference>
<reference evidence="3 4" key="1">
    <citation type="submission" date="2019-05" db="EMBL/GenBank/DDBJ databases">
        <title>Genomes sequences of two Nocardia cyriacigeorgica environmental isolates, type strains Nocardia asteroides ATCC 19247 and Nocardia cyriacigeorgica DSM 44484.</title>
        <authorList>
            <person name="Vautrin F."/>
            <person name="Bergeron E."/>
            <person name="Dubost A."/>
            <person name="Abrouk D."/>
            <person name="Rodriguez Nava V."/>
            <person name="Pujic P."/>
        </authorList>
    </citation>
    <scope>NUCLEOTIDE SEQUENCE [LARGE SCALE GENOMIC DNA]</scope>
    <source>
        <strain evidence="3 4">EML 446</strain>
    </source>
</reference>
<gene>
    <name evidence="3" type="ORF">FEK34_23395</name>
</gene>
<feature type="region of interest" description="Disordered" evidence="1">
    <location>
        <begin position="179"/>
        <end position="203"/>
    </location>
</feature>
<dbReference type="SMART" id="SM00028">
    <property type="entry name" value="TPR"/>
    <property type="match status" value="6"/>
</dbReference>
<dbReference type="GO" id="GO:0043531">
    <property type="term" value="F:ADP binding"/>
    <property type="evidence" value="ECO:0007669"/>
    <property type="project" value="InterPro"/>
</dbReference>
<dbReference type="PANTHER" id="PTHR47691:SF3">
    <property type="entry name" value="HTH-TYPE TRANSCRIPTIONAL REGULATOR RV0890C-RELATED"/>
    <property type="match status" value="1"/>
</dbReference>
<accession>A0A5R8NFB0</accession>
<sequence length="980" mass="107659">MRLIPRNYHNQRLDSPVLPCPADRTGGDAMERAGRSASSRATGIVSAEERRRLRNRLAELGLTRHQLIELLAGELRQRGFRPRAAWRYANELTQTAVADRYNEITGSANAAMKASRISEYEAWPFAKDGAGVRPTIRALKTLATIYGTTWDQLVDIADLEQMPLTERLEFQEAVARRGTDDVPVRTGGDLPAEVPNFTGRNSSKAQLRQRVEDHLYGDGPAVHVIDGLTGIGKTALARYAVAAFGRRFPDGTLWVDLHGYTAGREPRDPGDVLEQLLLEVGVPREIIEADPGGRAVRWRSAMSGQRMMIVFDNVLDSAQVKPLLPQAPGCFVIITSRSKLTGLAEAAPLRLEVMEWAEAEELLVKLGNLGSAYDRASVRQILRTSGRLPLAIKLIGGQIAHHGADMLADVAAEFATLTADIKNTHAGRSAGSSAAEDILDRFAAEDESLRAAFEMSYQRLASSAHQRAVRLLGWFPGPEVTAETMATIAAVPLNEGKLLVRRLFEAGFLDPAPSGPTGPRYRMHDLTRLCARLHAEREDSPREHAAVLERLIAHGLTIAWRASRLDVFDPAGSEHLSDPSDEANRARAWLTAEGDMLFSCVQAAPPGADVSELARLLAAHLSGSGQWSRAHRLYERAYEIADILDDRRGQAWALLGRGRIDRLVGNHAQARSTFRAAEAIAVELGYLRCHADVLCELGQTARITGDHAGARTHFTDALAIARQLGHRPSECDALDGLAHVERAASDYQTARECSERALEIANEMGDPVRVAAVQWGYAEVIRRMGDHRLAGRHYSDALGIARSLNHRKLEGDALRGLGHIERLVGDLDTARGYFDDALDIARHIHDRYGEGWTLWGLGNIARKTGEYERAREMFQQAHDIAEAINDPLGQVDALRGLGHVQRHFGDYEAARRYYTDSMAVAERIGDPHGLADGLRGLAHVAARTSTDGSAEELLARALEQYERIGVTLAEQVRAEMLRDN</sequence>
<proteinExistence type="predicted"/>